<dbReference type="EMBL" id="UINC01059988">
    <property type="protein sequence ID" value="SVB84009.1"/>
    <property type="molecule type" value="Genomic_DNA"/>
</dbReference>
<name>A0A382HA34_9ZZZZ</name>
<dbReference type="SUPFAM" id="SSF53756">
    <property type="entry name" value="UDP-Glycosyltransferase/glycogen phosphorylase"/>
    <property type="match status" value="1"/>
</dbReference>
<organism evidence="2">
    <name type="scientific">marine metagenome</name>
    <dbReference type="NCBI Taxonomy" id="408172"/>
    <lineage>
        <taxon>unclassified sequences</taxon>
        <taxon>metagenomes</taxon>
        <taxon>ecological metagenomes</taxon>
    </lineage>
</organism>
<gene>
    <name evidence="2" type="ORF">METZ01_LOCUS236863</name>
</gene>
<sequence length="192" mass="20521">AQYSLANRLVVVAVGRVTFLKDYESLIEAAAQLRNQAHRPLKVLIAGGAHPNKQDYFQSLLTLVESKSLGGSVHFIGSQTKVAELYHLADVSVNVSLKMGNMGRTVVESLAMGTPVVATTYPGLKNLVSDGLNGAVIETKNPDALARALEQVGEGDWSREAIRGTVPHEYTLDGMVDQLVEVYQSLAASSSA</sequence>
<evidence type="ECO:0000313" key="2">
    <source>
        <dbReference type="EMBL" id="SVB84009.1"/>
    </source>
</evidence>
<protein>
    <recommendedName>
        <fullName evidence="1">Glycosyl transferase family 1 domain-containing protein</fullName>
    </recommendedName>
</protein>
<accession>A0A382HA34</accession>
<dbReference type="InterPro" id="IPR001296">
    <property type="entry name" value="Glyco_trans_1"/>
</dbReference>
<evidence type="ECO:0000259" key="1">
    <source>
        <dbReference type="Pfam" id="PF00534"/>
    </source>
</evidence>
<dbReference type="PANTHER" id="PTHR12526">
    <property type="entry name" value="GLYCOSYLTRANSFERASE"/>
    <property type="match status" value="1"/>
</dbReference>
<feature type="domain" description="Glycosyl transferase family 1" evidence="1">
    <location>
        <begin position="7"/>
        <end position="160"/>
    </location>
</feature>
<dbReference type="AlphaFoldDB" id="A0A382HA34"/>
<proteinExistence type="predicted"/>
<dbReference type="Gene3D" id="3.40.50.2000">
    <property type="entry name" value="Glycogen Phosphorylase B"/>
    <property type="match status" value="1"/>
</dbReference>
<dbReference type="CDD" id="cd03801">
    <property type="entry name" value="GT4_PimA-like"/>
    <property type="match status" value="1"/>
</dbReference>
<reference evidence="2" key="1">
    <citation type="submission" date="2018-05" db="EMBL/GenBank/DDBJ databases">
        <authorList>
            <person name="Lanie J.A."/>
            <person name="Ng W.-L."/>
            <person name="Kazmierczak K.M."/>
            <person name="Andrzejewski T.M."/>
            <person name="Davidsen T.M."/>
            <person name="Wayne K.J."/>
            <person name="Tettelin H."/>
            <person name="Glass J.I."/>
            <person name="Rusch D."/>
            <person name="Podicherti R."/>
            <person name="Tsui H.-C.T."/>
            <person name="Winkler M.E."/>
        </authorList>
    </citation>
    <scope>NUCLEOTIDE SEQUENCE</scope>
</reference>
<dbReference type="GO" id="GO:0016757">
    <property type="term" value="F:glycosyltransferase activity"/>
    <property type="evidence" value="ECO:0007669"/>
    <property type="project" value="InterPro"/>
</dbReference>
<feature type="non-terminal residue" evidence="2">
    <location>
        <position position="1"/>
    </location>
</feature>
<dbReference type="Pfam" id="PF00534">
    <property type="entry name" value="Glycos_transf_1"/>
    <property type="match status" value="1"/>
</dbReference>